<protein>
    <submittedName>
        <fullName evidence="2">Type II secretion system protein M</fullName>
    </submittedName>
</protein>
<dbReference type="EMBL" id="WBUI01000015">
    <property type="protein sequence ID" value="KAB2931154.1"/>
    <property type="molecule type" value="Genomic_DNA"/>
</dbReference>
<dbReference type="AlphaFoldDB" id="A0A833M0N7"/>
<keyword evidence="1" id="KW-0812">Transmembrane</keyword>
<dbReference type="GO" id="GO:0015628">
    <property type="term" value="P:protein secretion by the type II secretion system"/>
    <property type="evidence" value="ECO:0007669"/>
    <property type="project" value="InterPro"/>
</dbReference>
<feature type="transmembrane region" description="Helical" evidence="1">
    <location>
        <begin position="12"/>
        <end position="33"/>
    </location>
</feature>
<comment type="caution">
    <text evidence="2">The sequence shown here is derived from an EMBL/GenBank/DDBJ whole genome shotgun (WGS) entry which is preliminary data.</text>
</comment>
<name>A0A833M0N7_9LEPT</name>
<sequence length="168" mass="18868">MLDKLSSRERLLLMLAGVLFGVLALGLLGHLILEKRSNLRKQLAQARRDVKTLVKLRDEIQSMASTGNPPDENQLLSIVTQSLQNRNLTASSIRSDEQKVGRNDKRTLVKVTFSGVQLEPLMQFLYDMEYTQTNGVTVGDLHIGKALSRDSYDASITVYVLQPVKQER</sequence>
<evidence type="ECO:0000256" key="1">
    <source>
        <dbReference type="SAM" id="Phobius"/>
    </source>
</evidence>
<dbReference type="GO" id="GO:0015627">
    <property type="term" value="C:type II protein secretion system complex"/>
    <property type="evidence" value="ECO:0007669"/>
    <property type="project" value="InterPro"/>
</dbReference>
<dbReference type="Proteomes" id="UP000460298">
    <property type="component" value="Unassembled WGS sequence"/>
</dbReference>
<keyword evidence="1" id="KW-1133">Transmembrane helix</keyword>
<dbReference type="InterPro" id="IPR007690">
    <property type="entry name" value="T2SS_GspM"/>
</dbReference>
<evidence type="ECO:0000313" key="3">
    <source>
        <dbReference type="Proteomes" id="UP000460298"/>
    </source>
</evidence>
<evidence type="ECO:0000313" key="2">
    <source>
        <dbReference type="EMBL" id="KAB2931154.1"/>
    </source>
</evidence>
<gene>
    <name evidence="2" type="ORF">F9K24_14480</name>
</gene>
<dbReference type="RefSeq" id="WP_002771483.1">
    <property type="nucleotide sequence ID" value="NZ_JQDG01000014.1"/>
</dbReference>
<dbReference type="Pfam" id="PF04612">
    <property type="entry name" value="T2SSM"/>
    <property type="match status" value="1"/>
</dbReference>
<proteinExistence type="predicted"/>
<reference evidence="2 3" key="1">
    <citation type="submission" date="2019-10" db="EMBL/GenBank/DDBJ databases">
        <title>Extracellular Electron Transfer in a Candidatus Methanoperedens spp. Enrichment Culture.</title>
        <authorList>
            <person name="Berger S."/>
            <person name="Rangel Shaw D."/>
            <person name="Berben T."/>
            <person name="In 'T Zandt M."/>
            <person name="Frank J."/>
            <person name="Reimann J."/>
            <person name="Jetten M.S.M."/>
            <person name="Welte C.U."/>
        </authorList>
    </citation>
    <scope>NUCLEOTIDE SEQUENCE [LARGE SCALE GENOMIC DNA]</scope>
    <source>
        <strain evidence="2">SB12</strain>
    </source>
</reference>
<organism evidence="2 3">
    <name type="scientific">Leptonema illini</name>
    <dbReference type="NCBI Taxonomy" id="183"/>
    <lineage>
        <taxon>Bacteria</taxon>
        <taxon>Pseudomonadati</taxon>
        <taxon>Spirochaetota</taxon>
        <taxon>Spirochaetia</taxon>
        <taxon>Leptospirales</taxon>
        <taxon>Leptospiraceae</taxon>
        <taxon>Leptonema</taxon>
    </lineage>
</organism>
<keyword evidence="1" id="KW-0472">Membrane</keyword>
<accession>A0A833M0N7</accession>